<feature type="compositionally biased region" description="Basic and acidic residues" evidence="6">
    <location>
        <begin position="1"/>
        <end position="11"/>
    </location>
</feature>
<dbReference type="AlphaFoldDB" id="A0A395IE14"/>
<dbReference type="SUPFAM" id="SSF57701">
    <property type="entry name" value="Zn2/Cys6 DNA-binding domain"/>
    <property type="match status" value="1"/>
</dbReference>
<name>A0A395IE14_9HELO</name>
<gene>
    <name evidence="8" type="ORF">DID88_005145</name>
</gene>
<evidence type="ECO:0000256" key="3">
    <source>
        <dbReference type="ARBA" id="ARBA00023015"/>
    </source>
</evidence>
<dbReference type="SMART" id="SM00066">
    <property type="entry name" value="GAL4"/>
    <property type="match status" value="1"/>
</dbReference>
<dbReference type="PANTHER" id="PTHR47660:SF2">
    <property type="entry name" value="TRANSCRIPTION FACTOR WITH C2H2 AND ZN(2)-CYS(6) DNA BINDING DOMAIN (EUROFUNG)"/>
    <property type="match status" value="1"/>
</dbReference>
<dbReference type="GO" id="GO:0000981">
    <property type="term" value="F:DNA-binding transcription factor activity, RNA polymerase II-specific"/>
    <property type="evidence" value="ECO:0007669"/>
    <property type="project" value="InterPro"/>
</dbReference>
<keyword evidence="4" id="KW-0804">Transcription</keyword>
<dbReference type="InterPro" id="IPR001138">
    <property type="entry name" value="Zn2Cys6_DnaBD"/>
</dbReference>
<evidence type="ECO:0000313" key="8">
    <source>
        <dbReference type="EMBL" id="RAL58440.1"/>
    </source>
</evidence>
<evidence type="ECO:0000256" key="6">
    <source>
        <dbReference type="SAM" id="MobiDB-lite"/>
    </source>
</evidence>
<sequence length="598" mass="65846">MDTHDQLRGAEDGYGDINIDVDDRSGGAGGRVAREREQGEEQCHSYPDNKDEQRDFHSKGIPLKGMFTREQNEVSLGRGARACSACAVARRKCSGGNPCDGCVKRSIDCVAHSNTATTIIRRKESIGVSHEPSNEMVGIVNDQAGERSTSPQSQALWSKIISPIDTQPQINPRSSTGRYHRGFEMENIDVTDQQMNIQNLGPGAHQQFDQFTSPNNRTSDQISEDSRRNPAISYDHQSTSSSILPLQSITNLDEATNPLMNSNDQTSSQLHIPNTNLSNGLLESAGSWTQYNPSSINWLPYDWAPNYQLEDDTSAMGIVDGTTDINGPSPIDISEDSIPRNPPYSINNATIFTPSSQRQGRIQIDNSPRLNLSSEGGPTTPNSHTTQNTGRYYVDGHGSRCHLLDCMWNFHFQIRPSLSLDDGSVLLPCQEVLWEAGSAIDWKQLLSCSSIGPTLHHALQRMYTEKRLQSSMGGILPHPPHPWSLPSHLGSRKLSQTTPHTMDAYRSKNNLSSTSPLLLPFGSPVYRHTPIGATSACDCLDILHWHANSVIGAASGMEHPTVLHLHLARVVLLTPFAKIDEIAQYISAHLNPQRLQTI</sequence>
<evidence type="ECO:0000256" key="2">
    <source>
        <dbReference type="ARBA" id="ARBA00022833"/>
    </source>
</evidence>
<dbReference type="EMBL" id="QKRW01000082">
    <property type="protein sequence ID" value="RAL58440.1"/>
    <property type="molecule type" value="Genomic_DNA"/>
</dbReference>
<keyword evidence="2" id="KW-0862">Zinc</keyword>
<keyword evidence="3" id="KW-0805">Transcription regulation</keyword>
<dbReference type="OrthoDB" id="654211at2759"/>
<evidence type="ECO:0000256" key="1">
    <source>
        <dbReference type="ARBA" id="ARBA00022723"/>
    </source>
</evidence>
<reference evidence="8 9" key="1">
    <citation type="submission" date="2018-06" db="EMBL/GenBank/DDBJ databases">
        <title>Genome Sequence of the Brown Rot Fungal Pathogen Monilinia fructigena.</title>
        <authorList>
            <person name="Landi L."/>
            <person name="De Miccolis Angelini R.M."/>
            <person name="Pollastro S."/>
            <person name="Abate D."/>
            <person name="Faretra F."/>
            <person name="Romanazzi G."/>
        </authorList>
    </citation>
    <scope>NUCLEOTIDE SEQUENCE [LARGE SCALE GENOMIC DNA]</scope>
    <source>
        <strain evidence="8 9">Mfrg269</strain>
    </source>
</reference>
<dbReference type="GO" id="GO:0008270">
    <property type="term" value="F:zinc ion binding"/>
    <property type="evidence" value="ECO:0007669"/>
    <property type="project" value="InterPro"/>
</dbReference>
<dbReference type="PROSITE" id="PS50048">
    <property type="entry name" value="ZN2_CY6_FUNGAL_2"/>
    <property type="match status" value="1"/>
</dbReference>
<keyword evidence="9" id="KW-1185">Reference proteome</keyword>
<feature type="compositionally biased region" description="Polar residues" evidence="6">
    <location>
        <begin position="207"/>
        <end position="221"/>
    </location>
</feature>
<evidence type="ECO:0000256" key="4">
    <source>
        <dbReference type="ARBA" id="ARBA00023163"/>
    </source>
</evidence>
<feature type="domain" description="Zn(2)-C6 fungal-type" evidence="7">
    <location>
        <begin position="82"/>
        <end position="111"/>
    </location>
</feature>
<feature type="compositionally biased region" description="Basic and acidic residues" evidence="6">
    <location>
        <begin position="32"/>
        <end position="57"/>
    </location>
</feature>
<dbReference type="PROSITE" id="PS00463">
    <property type="entry name" value="ZN2_CY6_FUNGAL_1"/>
    <property type="match status" value="1"/>
</dbReference>
<proteinExistence type="predicted"/>
<organism evidence="8 9">
    <name type="scientific">Monilinia fructigena</name>
    <dbReference type="NCBI Taxonomy" id="38457"/>
    <lineage>
        <taxon>Eukaryota</taxon>
        <taxon>Fungi</taxon>
        <taxon>Dikarya</taxon>
        <taxon>Ascomycota</taxon>
        <taxon>Pezizomycotina</taxon>
        <taxon>Leotiomycetes</taxon>
        <taxon>Helotiales</taxon>
        <taxon>Sclerotiniaceae</taxon>
        <taxon>Monilinia</taxon>
    </lineage>
</organism>
<keyword evidence="5" id="KW-0539">Nucleus</keyword>
<feature type="region of interest" description="Disordered" evidence="6">
    <location>
        <begin position="367"/>
        <end position="388"/>
    </location>
</feature>
<dbReference type="Pfam" id="PF00172">
    <property type="entry name" value="Zn_clus"/>
    <property type="match status" value="1"/>
</dbReference>
<keyword evidence="1" id="KW-0479">Metal-binding</keyword>
<evidence type="ECO:0000313" key="9">
    <source>
        <dbReference type="Proteomes" id="UP000249056"/>
    </source>
</evidence>
<dbReference type="PANTHER" id="PTHR47660">
    <property type="entry name" value="TRANSCRIPTION FACTOR WITH C2H2 AND ZN(2)-CYS(6) DNA BINDING DOMAIN (EUROFUNG)-RELATED-RELATED"/>
    <property type="match status" value="1"/>
</dbReference>
<evidence type="ECO:0000259" key="7">
    <source>
        <dbReference type="PROSITE" id="PS50048"/>
    </source>
</evidence>
<dbReference type="Gene3D" id="4.10.240.10">
    <property type="entry name" value="Zn(2)-C6 fungal-type DNA-binding domain"/>
    <property type="match status" value="1"/>
</dbReference>
<feature type="region of interest" description="Disordered" evidence="6">
    <location>
        <begin position="200"/>
        <end position="228"/>
    </location>
</feature>
<feature type="region of interest" description="Disordered" evidence="6">
    <location>
        <begin position="1"/>
        <end position="57"/>
    </location>
</feature>
<accession>A0A395IE14</accession>
<dbReference type="InterPro" id="IPR036864">
    <property type="entry name" value="Zn2-C6_fun-type_DNA-bd_sf"/>
</dbReference>
<evidence type="ECO:0000256" key="5">
    <source>
        <dbReference type="ARBA" id="ARBA00023242"/>
    </source>
</evidence>
<protein>
    <recommendedName>
        <fullName evidence="7">Zn(2)-C6 fungal-type domain-containing protein</fullName>
    </recommendedName>
</protein>
<dbReference type="Proteomes" id="UP000249056">
    <property type="component" value="Unassembled WGS sequence"/>
</dbReference>
<dbReference type="CDD" id="cd00067">
    <property type="entry name" value="GAL4"/>
    <property type="match status" value="1"/>
</dbReference>
<comment type="caution">
    <text evidence="8">The sequence shown here is derived from an EMBL/GenBank/DDBJ whole genome shotgun (WGS) entry which is preliminary data.</text>
</comment>